<evidence type="ECO:0000256" key="1">
    <source>
        <dbReference type="ARBA" id="ARBA00004141"/>
    </source>
</evidence>
<evidence type="ECO:0000313" key="6">
    <source>
        <dbReference type="EMBL" id="GAP40227.1"/>
    </source>
</evidence>
<keyword evidence="3 5" id="KW-1133">Transmembrane helix</keyword>
<evidence type="ECO:0000256" key="3">
    <source>
        <dbReference type="ARBA" id="ARBA00022989"/>
    </source>
</evidence>
<comment type="subcellular location">
    <subcellularLocation>
        <location evidence="1">Membrane</location>
        <topology evidence="1">Multi-pass membrane protein</topology>
    </subcellularLocation>
</comment>
<sequence>MNSIPKKNPGLLVVVMVAIVLFLLFSPLILSGRRNWWQAWLYAIVQILAFVVSRVVAERRNPGIIKERSNYFNQKDTKSWDKILSPLTAFGFALIPITAGLDARFHWTQAFSLSVNVIALVLMIAAIAFSSWALIVNTFFSGVVRIQTDRGHHVISDGPYKIIRHPGYTGAGISYFVTPFLLNSYWALIPAFIIFAILVIRTSLEDRTLQNELEGYRDYAKKVRFRLFPGIW</sequence>
<keyword evidence="6" id="KW-0489">Methyltransferase</keyword>
<dbReference type="PANTHER" id="PTHR43847">
    <property type="entry name" value="BLL3993 PROTEIN"/>
    <property type="match status" value="1"/>
</dbReference>
<dbReference type="Proteomes" id="UP000053370">
    <property type="component" value="Unassembled WGS sequence"/>
</dbReference>
<evidence type="ECO:0000256" key="2">
    <source>
        <dbReference type="ARBA" id="ARBA00022692"/>
    </source>
</evidence>
<evidence type="ECO:0000256" key="4">
    <source>
        <dbReference type="ARBA" id="ARBA00023136"/>
    </source>
</evidence>
<evidence type="ECO:0000256" key="5">
    <source>
        <dbReference type="SAM" id="Phobius"/>
    </source>
</evidence>
<dbReference type="STRING" id="1678840.ATC1_13194"/>
<feature type="transmembrane region" description="Helical" evidence="5">
    <location>
        <begin position="185"/>
        <end position="204"/>
    </location>
</feature>
<dbReference type="Pfam" id="PF04140">
    <property type="entry name" value="ICMT"/>
    <property type="match status" value="1"/>
</dbReference>
<proteinExistence type="predicted"/>
<dbReference type="GO" id="GO:0016020">
    <property type="term" value="C:membrane"/>
    <property type="evidence" value="ECO:0007669"/>
    <property type="project" value="UniProtKB-SubCell"/>
</dbReference>
<feature type="transmembrane region" description="Helical" evidence="5">
    <location>
        <begin position="39"/>
        <end position="57"/>
    </location>
</feature>
<feature type="transmembrane region" description="Helical" evidence="5">
    <location>
        <begin position="113"/>
        <end position="135"/>
    </location>
</feature>
<name>A0A0S7BUQ1_9CHLR</name>
<dbReference type="GO" id="GO:0032259">
    <property type="term" value="P:methylation"/>
    <property type="evidence" value="ECO:0007669"/>
    <property type="project" value="UniProtKB-KW"/>
</dbReference>
<protein>
    <submittedName>
        <fullName evidence="6">Protein-S-isoprenylcysteine O-methyltransferase Ste14</fullName>
    </submittedName>
</protein>
<dbReference type="InterPro" id="IPR007269">
    <property type="entry name" value="ICMT_MeTrfase"/>
</dbReference>
<keyword evidence="6" id="KW-0808">Transferase</keyword>
<dbReference type="InterPro" id="IPR052527">
    <property type="entry name" value="Metal_cation-efflux_comp"/>
</dbReference>
<feature type="transmembrane region" description="Helical" evidence="5">
    <location>
        <begin position="83"/>
        <end position="101"/>
    </location>
</feature>
<accession>A0A0S7BUQ1</accession>
<dbReference type="RefSeq" id="WP_062279334.1">
    <property type="nucleotide sequence ID" value="NZ_DF968181.1"/>
</dbReference>
<feature type="transmembrane region" description="Helical" evidence="5">
    <location>
        <begin position="12"/>
        <end position="32"/>
    </location>
</feature>
<keyword evidence="4 5" id="KW-0472">Membrane</keyword>
<keyword evidence="7" id="KW-1185">Reference proteome</keyword>
<reference evidence="6" key="1">
    <citation type="journal article" date="2015" name="Genome Announc.">
        <title>Draft Genome Sequence of Anaerolineae Strain TC1, a Novel Isolate from a Methanogenic Wastewater Treatment System.</title>
        <authorList>
            <person name="Matsuura N."/>
            <person name="Tourlousse D.M."/>
            <person name="Sun L."/>
            <person name="Toyonaga M."/>
            <person name="Kuroda K."/>
            <person name="Ohashi A."/>
            <person name="Cruz R."/>
            <person name="Yamaguchi T."/>
            <person name="Sekiguchi Y."/>
        </authorList>
    </citation>
    <scope>NUCLEOTIDE SEQUENCE [LARGE SCALE GENOMIC DNA]</scope>
    <source>
        <strain evidence="6">TC1</strain>
    </source>
</reference>
<keyword evidence="2 5" id="KW-0812">Transmembrane</keyword>
<dbReference type="AlphaFoldDB" id="A0A0S7BUQ1"/>
<dbReference type="Gene3D" id="1.20.120.1630">
    <property type="match status" value="1"/>
</dbReference>
<organism evidence="6">
    <name type="scientific">Flexilinea flocculi</name>
    <dbReference type="NCBI Taxonomy" id="1678840"/>
    <lineage>
        <taxon>Bacteria</taxon>
        <taxon>Bacillati</taxon>
        <taxon>Chloroflexota</taxon>
        <taxon>Anaerolineae</taxon>
        <taxon>Anaerolineales</taxon>
        <taxon>Anaerolineaceae</taxon>
        <taxon>Flexilinea</taxon>
    </lineage>
</organism>
<evidence type="ECO:0000313" key="7">
    <source>
        <dbReference type="Proteomes" id="UP000053370"/>
    </source>
</evidence>
<dbReference type="GO" id="GO:0004671">
    <property type="term" value="F:protein C-terminal S-isoprenylcysteine carboxyl O-methyltransferase activity"/>
    <property type="evidence" value="ECO:0007669"/>
    <property type="project" value="InterPro"/>
</dbReference>
<dbReference type="PANTHER" id="PTHR43847:SF1">
    <property type="entry name" value="BLL3993 PROTEIN"/>
    <property type="match status" value="1"/>
</dbReference>
<gene>
    <name evidence="6" type="ORF">ATC1_13194</name>
</gene>
<dbReference type="EMBL" id="DF968181">
    <property type="protein sequence ID" value="GAP40227.1"/>
    <property type="molecule type" value="Genomic_DNA"/>
</dbReference>
<dbReference type="OrthoDB" id="5471300at2"/>